<dbReference type="InterPro" id="IPR013320">
    <property type="entry name" value="ConA-like_dom_sf"/>
</dbReference>
<dbReference type="PROSITE" id="PS51762">
    <property type="entry name" value="GH16_2"/>
    <property type="match status" value="1"/>
</dbReference>
<keyword evidence="6" id="KW-0732">Signal</keyword>
<evidence type="ECO:0000313" key="10">
    <source>
        <dbReference type="Proteomes" id="UP000195402"/>
    </source>
</evidence>
<dbReference type="EMBL" id="MVGT01004040">
    <property type="protein sequence ID" value="OVA01628.1"/>
    <property type="molecule type" value="Genomic_DNA"/>
</dbReference>
<evidence type="ECO:0000256" key="7">
    <source>
        <dbReference type="SAM" id="MobiDB-lite"/>
    </source>
</evidence>
<dbReference type="InterPro" id="IPR008264">
    <property type="entry name" value="Beta_glucanase"/>
</dbReference>
<keyword evidence="2 6" id="KW-0378">Hydrolase</keyword>
<evidence type="ECO:0000256" key="1">
    <source>
        <dbReference type="ARBA" id="ARBA00022679"/>
    </source>
</evidence>
<evidence type="ECO:0000256" key="3">
    <source>
        <dbReference type="ARBA" id="ARBA00023157"/>
    </source>
</evidence>
<dbReference type="FunCoup" id="A0A200PTU7">
    <property type="interactions" value="31"/>
</dbReference>
<keyword evidence="6" id="KW-0052">Apoplast</keyword>
<evidence type="ECO:0000256" key="6">
    <source>
        <dbReference type="RuleBase" id="RU361120"/>
    </source>
</evidence>
<dbReference type="Pfam" id="PF00722">
    <property type="entry name" value="Glyco_hydro_16"/>
    <property type="match status" value="1"/>
</dbReference>
<feature type="compositionally biased region" description="Low complexity" evidence="7">
    <location>
        <begin position="228"/>
        <end position="248"/>
    </location>
</feature>
<dbReference type="PANTHER" id="PTHR31062">
    <property type="entry name" value="XYLOGLUCAN ENDOTRANSGLUCOSYLASE/HYDROLASE PROTEIN 8-RELATED"/>
    <property type="match status" value="1"/>
</dbReference>
<feature type="domain" description="GH16" evidence="8">
    <location>
        <begin position="16"/>
        <end position="217"/>
    </location>
</feature>
<dbReference type="InterPro" id="IPR000757">
    <property type="entry name" value="Beta-glucanase-like"/>
</dbReference>
<name>A0A200PTU7_MACCD</name>
<evidence type="ECO:0000313" key="9">
    <source>
        <dbReference type="EMBL" id="OVA01628.1"/>
    </source>
</evidence>
<dbReference type="PRINTS" id="PR00737">
    <property type="entry name" value="GLHYDRLASE16"/>
</dbReference>
<gene>
    <name evidence="9" type="ORF">BVC80_9073g63</name>
</gene>
<feature type="active site" description="Proton donor" evidence="5">
    <location>
        <position position="108"/>
    </location>
</feature>
<evidence type="ECO:0000256" key="5">
    <source>
        <dbReference type="PIRSR" id="PIRSR005604-1"/>
    </source>
</evidence>
<comment type="PTM">
    <text evidence="6">Contains at least one intrachain disulfide bond essential for its enzymatic activity.</text>
</comment>
<dbReference type="GO" id="GO:0042546">
    <property type="term" value="P:cell wall biogenesis"/>
    <property type="evidence" value="ECO:0007669"/>
    <property type="project" value="InterPro"/>
</dbReference>
<comment type="caution">
    <text evidence="9">The sequence shown here is derived from an EMBL/GenBank/DDBJ whole genome shotgun (WGS) entry which is preliminary data.</text>
</comment>
<dbReference type="OMA" id="FDQNYEV"/>
<dbReference type="PIRSF" id="PIRSF005604">
    <property type="entry name" value="XET"/>
    <property type="match status" value="1"/>
</dbReference>
<evidence type="ECO:0000259" key="8">
    <source>
        <dbReference type="PROSITE" id="PS51762"/>
    </source>
</evidence>
<proteinExistence type="inferred from homology"/>
<keyword evidence="10" id="KW-1185">Reference proteome</keyword>
<keyword evidence="3" id="KW-1015">Disulfide bond</keyword>
<dbReference type="InterPro" id="IPR010713">
    <property type="entry name" value="XET_C"/>
</dbReference>
<evidence type="ECO:0000256" key="4">
    <source>
        <dbReference type="ARBA" id="ARBA00023295"/>
    </source>
</evidence>
<comment type="function">
    <text evidence="6">Catalyzes xyloglucan endohydrolysis (XEH) and/or endotransglycosylation (XET). Cleaves and religates xyloglucan polymers, an essential constituent of the primary cell wall, and thereby participates in cell wall construction of growing tissues.</text>
</comment>
<dbReference type="InterPro" id="IPR016455">
    <property type="entry name" value="XTH"/>
</dbReference>
<keyword evidence="6" id="KW-0964">Secreted</keyword>
<keyword evidence="4 6" id="KW-0326">Glycosidase</keyword>
<dbReference type="EC" id="2.4.1.207" evidence="6"/>
<feature type="chain" id="PRO_5011827984" description="Xyloglucan endotransglucosylase/hydrolase" evidence="6">
    <location>
        <begin position="20"/>
        <end position="307"/>
    </location>
</feature>
<dbReference type="FunFam" id="2.60.120.200:FF:000025">
    <property type="entry name" value="Xyloglucan endotransglucosylase/hydrolase"/>
    <property type="match status" value="1"/>
</dbReference>
<keyword evidence="6" id="KW-0134">Cell wall</keyword>
<reference evidence="9 10" key="1">
    <citation type="journal article" date="2017" name="Mol. Plant">
        <title>The Genome of Medicinal Plant Macleaya cordata Provides New Insights into Benzylisoquinoline Alkaloids Metabolism.</title>
        <authorList>
            <person name="Liu X."/>
            <person name="Liu Y."/>
            <person name="Huang P."/>
            <person name="Ma Y."/>
            <person name="Qing Z."/>
            <person name="Tang Q."/>
            <person name="Cao H."/>
            <person name="Cheng P."/>
            <person name="Zheng Y."/>
            <person name="Yuan Z."/>
            <person name="Zhou Y."/>
            <person name="Liu J."/>
            <person name="Tang Z."/>
            <person name="Zhuo Y."/>
            <person name="Zhang Y."/>
            <person name="Yu L."/>
            <person name="Huang J."/>
            <person name="Yang P."/>
            <person name="Peng Q."/>
            <person name="Zhang J."/>
            <person name="Jiang W."/>
            <person name="Zhang Z."/>
            <person name="Lin K."/>
            <person name="Ro D.K."/>
            <person name="Chen X."/>
            <person name="Xiong X."/>
            <person name="Shang Y."/>
            <person name="Huang S."/>
            <person name="Zeng J."/>
        </authorList>
    </citation>
    <scope>NUCLEOTIDE SEQUENCE [LARGE SCALE GENOMIC DNA]</scope>
    <source>
        <strain evidence="10">cv. BLH2017</strain>
        <tissue evidence="9">Root</tissue>
    </source>
</reference>
<accession>A0A200PTU7</accession>
<dbReference type="AlphaFoldDB" id="A0A200PTU7"/>
<dbReference type="GO" id="GO:0004553">
    <property type="term" value="F:hydrolase activity, hydrolyzing O-glycosyl compounds"/>
    <property type="evidence" value="ECO:0007669"/>
    <property type="project" value="InterPro"/>
</dbReference>
<dbReference type="Proteomes" id="UP000195402">
    <property type="component" value="Unassembled WGS sequence"/>
</dbReference>
<evidence type="ECO:0000256" key="2">
    <source>
        <dbReference type="ARBA" id="ARBA00022801"/>
    </source>
</evidence>
<dbReference type="InterPro" id="IPR044791">
    <property type="entry name" value="Beta-glucanase/XTH"/>
</dbReference>
<protein>
    <recommendedName>
        <fullName evidence="6">Xyloglucan endotransglucosylase/hydrolase</fullName>
        <ecNumber evidence="6">2.4.1.207</ecNumber>
    </recommendedName>
</protein>
<sequence length="307" mass="34870">MGSYCSLILSLLVFVFVFGCRVVAITPGFDDNYVITWGDNNVLHLDQGRTIQLSMDKSSGSGFASKLSYGSGYFHLNMKLPAKDSAGVVTAFYLTSHDGDAHDELDFEFLGNREGKPYILQTNVFANGEGNREQRILLWFDPTAGYHTYKILWNPHQIVFYVDQIPIRVFKNNRKIGVDYPSKPMQIEASLWDGESWATDGGKEKINWSMAPFKAYFRGFNIDGCSSSSPPSSSSSYKSSSSSSSSSSNTDDQSVCYSTKLWWNREKYWKLTPYEQKAYENVKNYYMTYDYCSDKPRFPKPPPECPQ</sequence>
<feature type="active site" description="Nucleophile" evidence="5">
    <location>
        <position position="104"/>
    </location>
</feature>
<comment type="subcellular location">
    <subcellularLocation>
        <location evidence="6">Secreted</location>
        <location evidence="6">Cell wall</location>
    </subcellularLocation>
    <subcellularLocation>
        <location evidence="6">Secreted</location>
        <location evidence="6">Extracellular space</location>
        <location evidence="6">Apoplast</location>
    </subcellularLocation>
</comment>
<dbReference type="GO" id="GO:0071555">
    <property type="term" value="P:cell wall organization"/>
    <property type="evidence" value="ECO:0007669"/>
    <property type="project" value="UniProtKB-KW"/>
</dbReference>
<comment type="similarity">
    <text evidence="6">Belongs to the glycosyl hydrolase 16 family.</text>
</comment>
<dbReference type="Gene3D" id="2.60.120.200">
    <property type="match status" value="1"/>
</dbReference>
<feature type="signal peptide" evidence="6">
    <location>
        <begin position="1"/>
        <end position="19"/>
    </location>
</feature>
<dbReference type="GO" id="GO:0048046">
    <property type="term" value="C:apoplast"/>
    <property type="evidence" value="ECO:0007669"/>
    <property type="project" value="UniProtKB-SubCell"/>
</dbReference>
<dbReference type="OrthoDB" id="4781at2759"/>
<dbReference type="STRING" id="56857.A0A200PTU7"/>
<feature type="region of interest" description="Disordered" evidence="7">
    <location>
        <begin position="228"/>
        <end position="253"/>
    </location>
</feature>
<keyword evidence="6" id="KW-0961">Cell wall biogenesis/degradation</keyword>
<dbReference type="SUPFAM" id="SSF49899">
    <property type="entry name" value="Concanavalin A-like lectins/glucanases"/>
    <property type="match status" value="1"/>
</dbReference>
<keyword evidence="1 6" id="KW-0808">Transferase</keyword>
<dbReference type="CDD" id="cd02176">
    <property type="entry name" value="GH16_XET"/>
    <property type="match status" value="1"/>
</dbReference>
<dbReference type="GO" id="GO:0010411">
    <property type="term" value="P:xyloglucan metabolic process"/>
    <property type="evidence" value="ECO:0007669"/>
    <property type="project" value="InterPro"/>
</dbReference>
<dbReference type="Pfam" id="PF06955">
    <property type="entry name" value="XET_C"/>
    <property type="match status" value="1"/>
</dbReference>
<organism evidence="9 10">
    <name type="scientific">Macleaya cordata</name>
    <name type="common">Five-seeded plume-poppy</name>
    <name type="synonym">Bocconia cordata</name>
    <dbReference type="NCBI Taxonomy" id="56857"/>
    <lineage>
        <taxon>Eukaryota</taxon>
        <taxon>Viridiplantae</taxon>
        <taxon>Streptophyta</taxon>
        <taxon>Embryophyta</taxon>
        <taxon>Tracheophyta</taxon>
        <taxon>Spermatophyta</taxon>
        <taxon>Magnoliopsida</taxon>
        <taxon>Ranunculales</taxon>
        <taxon>Papaveraceae</taxon>
        <taxon>Papaveroideae</taxon>
        <taxon>Macleaya</taxon>
    </lineage>
</organism>
<dbReference type="InParanoid" id="A0A200PTU7"/>
<dbReference type="GO" id="GO:0016762">
    <property type="term" value="F:xyloglucan:xyloglucosyl transferase activity"/>
    <property type="evidence" value="ECO:0007669"/>
    <property type="project" value="UniProtKB-EC"/>
</dbReference>